<gene>
    <name evidence="10" type="ORF">CC80DRAFT_490367</name>
</gene>
<accession>A0A6A5U6H3</accession>
<dbReference type="SUPFAM" id="SSF48452">
    <property type="entry name" value="TPR-like"/>
    <property type="match status" value="1"/>
</dbReference>
<evidence type="ECO:0000256" key="5">
    <source>
        <dbReference type="ARBA" id="ARBA00014881"/>
    </source>
</evidence>
<dbReference type="PROSITE" id="PS50250">
    <property type="entry name" value="PCI"/>
    <property type="match status" value="1"/>
</dbReference>
<evidence type="ECO:0000313" key="11">
    <source>
        <dbReference type="Proteomes" id="UP000800035"/>
    </source>
</evidence>
<evidence type="ECO:0000256" key="7">
    <source>
        <dbReference type="ARBA" id="ARBA00022790"/>
    </source>
</evidence>
<dbReference type="InterPro" id="IPR036388">
    <property type="entry name" value="WH-like_DNA-bd_sf"/>
</dbReference>
<evidence type="ECO:0000256" key="6">
    <source>
        <dbReference type="ARBA" id="ARBA00022490"/>
    </source>
</evidence>
<protein>
    <recommendedName>
        <fullName evidence="5">COP9 signalosome complex subunit 4</fullName>
    </recommendedName>
</protein>
<sequence length="417" mass="46683">MTSPEVTSALQAIESASVSDKPAQYNTLLQQIITSSQNLAADLNIYARTLLDDSLGVVVLRPLLANFVEQFRQIKDADTKIEVGEKVVELLQSKGVGQYEQQDTDIKETLADAYQEQDDFRKSAQVLNTINLETTQKTLSADDKARVWIRIVRCYLEEDDPTSAFTHLNKVKNIIYGVQDKATRLTFQLSQARIHDSQRNFLDAAQAYYTMSLEALIDEDERSQALNAAIVCAVLAPAGPLRSRMLAKLYKDDRASSLEDFSILEKMFLDRLLAPAEVKAFAKKLSPHHLARTSDGSTVLDQAVLQHNLVGASKLYNNIGFDQLGELLNIDAEKAEDYAAKMLEQGRLGGYIDQIDRLIFFEGQASGERKKGHAERVVGKELRKWDANVQGLAEEVERATTMIQSQYPDFYASQMVH</sequence>
<evidence type="ECO:0000256" key="4">
    <source>
        <dbReference type="ARBA" id="ARBA00011098"/>
    </source>
</evidence>
<dbReference type="FunFam" id="1.10.10.10:FF:000190">
    <property type="entry name" value="COP9 signalosome complex subunit 4"/>
    <property type="match status" value="1"/>
</dbReference>
<dbReference type="GO" id="GO:0005829">
    <property type="term" value="C:cytosol"/>
    <property type="evidence" value="ECO:0007669"/>
    <property type="project" value="TreeGrafter"/>
</dbReference>
<dbReference type="GO" id="GO:0008180">
    <property type="term" value="C:COP9 signalosome"/>
    <property type="evidence" value="ECO:0007669"/>
    <property type="project" value="UniProtKB-KW"/>
</dbReference>
<dbReference type="Gene3D" id="1.25.40.10">
    <property type="entry name" value="Tetratricopeptide repeat domain"/>
    <property type="match status" value="1"/>
</dbReference>
<dbReference type="OrthoDB" id="295656at2759"/>
<evidence type="ECO:0000256" key="1">
    <source>
        <dbReference type="ARBA" id="ARBA00004123"/>
    </source>
</evidence>
<comment type="similarity">
    <text evidence="3">Belongs to the CSN4 family.</text>
</comment>
<feature type="domain" description="PCI" evidence="9">
    <location>
        <begin position="197"/>
        <end position="366"/>
    </location>
</feature>
<dbReference type="InterPro" id="IPR036390">
    <property type="entry name" value="WH_DNA-bd_sf"/>
</dbReference>
<dbReference type="Proteomes" id="UP000800035">
    <property type="component" value="Unassembled WGS sequence"/>
</dbReference>
<organism evidence="10 11">
    <name type="scientific">Byssothecium circinans</name>
    <dbReference type="NCBI Taxonomy" id="147558"/>
    <lineage>
        <taxon>Eukaryota</taxon>
        <taxon>Fungi</taxon>
        <taxon>Dikarya</taxon>
        <taxon>Ascomycota</taxon>
        <taxon>Pezizomycotina</taxon>
        <taxon>Dothideomycetes</taxon>
        <taxon>Pleosporomycetidae</taxon>
        <taxon>Pleosporales</taxon>
        <taxon>Massarineae</taxon>
        <taxon>Massarinaceae</taxon>
        <taxon>Byssothecium</taxon>
    </lineage>
</organism>
<dbReference type="InterPro" id="IPR000717">
    <property type="entry name" value="PCI_dom"/>
</dbReference>
<dbReference type="Pfam" id="PF01399">
    <property type="entry name" value="PCI"/>
    <property type="match status" value="1"/>
</dbReference>
<dbReference type="Pfam" id="PF22241">
    <property type="entry name" value="PSMD12-CSN4_N"/>
    <property type="match status" value="1"/>
</dbReference>
<dbReference type="PANTHER" id="PTHR10855:SF2">
    <property type="entry name" value="COP9 SIGNALOSOME COMPLEX SUBUNIT 4"/>
    <property type="match status" value="1"/>
</dbReference>
<keyword evidence="6" id="KW-0963">Cytoplasm</keyword>
<evidence type="ECO:0000256" key="8">
    <source>
        <dbReference type="ARBA" id="ARBA00023242"/>
    </source>
</evidence>
<dbReference type="AlphaFoldDB" id="A0A6A5U6H3"/>
<dbReference type="SUPFAM" id="SSF46785">
    <property type="entry name" value="Winged helix' DNA-binding domain"/>
    <property type="match status" value="1"/>
</dbReference>
<dbReference type="SMART" id="SM00088">
    <property type="entry name" value="PINT"/>
    <property type="match status" value="1"/>
</dbReference>
<dbReference type="InterPro" id="IPR011990">
    <property type="entry name" value="TPR-like_helical_dom_sf"/>
</dbReference>
<evidence type="ECO:0000259" key="9">
    <source>
        <dbReference type="PROSITE" id="PS50250"/>
    </source>
</evidence>
<keyword evidence="7" id="KW-0736">Signalosome</keyword>
<dbReference type="Gene3D" id="1.10.10.10">
    <property type="entry name" value="Winged helix-like DNA-binding domain superfamily/Winged helix DNA-binding domain"/>
    <property type="match status" value="1"/>
</dbReference>
<proteinExistence type="inferred from homology"/>
<comment type="subcellular location">
    <subcellularLocation>
        <location evidence="2">Cytoplasm</location>
    </subcellularLocation>
    <subcellularLocation>
        <location evidence="1">Nucleus</location>
    </subcellularLocation>
</comment>
<evidence type="ECO:0000256" key="2">
    <source>
        <dbReference type="ARBA" id="ARBA00004496"/>
    </source>
</evidence>
<keyword evidence="8" id="KW-0539">Nucleus</keyword>
<evidence type="ECO:0000313" key="10">
    <source>
        <dbReference type="EMBL" id="KAF1959452.1"/>
    </source>
</evidence>
<keyword evidence="11" id="KW-1185">Reference proteome</keyword>
<dbReference type="InterPro" id="IPR054559">
    <property type="entry name" value="PSMD12-CSN4-like_N"/>
</dbReference>
<comment type="subunit">
    <text evidence="4">Component of the COP9 signalosome (CSN) complex.</text>
</comment>
<evidence type="ECO:0000256" key="3">
    <source>
        <dbReference type="ARBA" id="ARBA00010417"/>
    </source>
</evidence>
<dbReference type="PANTHER" id="PTHR10855">
    <property type="entry name" value="26S PROTEASOME NON-ATPASE REGULATORY SUBUNIT 12/COP9 SIGNALOSOME COMPLEX SUBUNIT 4"/>
    <property type="match status" value="1"/>
</dbReference>
<dbReference type="InterPro" id="IPR040134">
    <property type="entry name" value="PSMD12/CSN4"/>
</dbReference>
<name>A0A6A5U6H3_9PLEO</name>
<reference evidence="10" key="1">
    <citation type="journal article" date="2020" name="Stud. Mycol.">
        <title>101 Dothideomycetes genomes: a test case for predicting lifestyles and emergence of pathogens.</title>
        <authorList>
            <person name="Haridas S."/>
            <person name="Albert R."/>
            <person name="Binder M."/>
            <person name="Bloem J."/>
            <person name="Labutti K."/>
            <person name="Salamov A."/>
            <person name="Andreopoulos B."/>
            <person name="Baker S."/>
            <person name="Barry K."/>
            <person name="Bills G."/>
            <person name="Bluhm B."/>
            <person name="Cannon C."/>
            <person name="Castanera R."/>
            <person name="Culley D."/>
            <person name="Daum C."/>
            <person name="Ezra D."/>
            <person name="Gonzalez J."/>
            <person name="Henrissat B."/>
            <person name="Kuo A."/>
            <person name="Liang C."/>
            <person name="Lipzen A."/>
            <person name="Lutzoni F."/>
            <person name="Magnuson J."/>
            <person name="Mondo S."/>
            <person name="Nolan M."/>
            <person name="Ohm R."/>
            <person name="Pangilinan J."/>
            <person name="Park H.-J."/>
            <person name="Ramirez L."/>
            <person name="Alfaro M."/>
            <person name="Sun H."/>
            <person name="Tritt A."/>
            <person name="Yoshinaga Y."/>
            <person name="Zwiers L.-H."/>
            <person name="Turgeon B."/>
            <person name="Goodwin S."/>
            <person name="Spatafora J."/>
            <person name="Crous P."/>
            <person name="Grigoriev I."/>
        </authorList>
    </citation>
    <scope>NUCLEOTIDE SEQUENCE</scope>
    <source>
        <strain evidence="10">CBS 675.92</strain>
    </source>
</reference>
<dbReference type="EMBL" id="ML976985">
    <property type="protein sequence ID" value="KAF1959452.1"/>
    <property type="molecule type" value="Genomic_DNA"/>
</dbReference>